<name>A0ABR9IZR6_RHIVS</name>
<sequence length="237" mass="26896">MAADQMGLVRGSFVQALTIKDILTASVIGAFVSTFGTLIALYLKDVLAVRSFERWKARQTLIGIYRRYRMPIFIAAEELSGGLHSIAKSETPARGYSVQLLKTQTKRDPTALAGEHYKQYRFVSHVYRLCSFLAWVEMYRRDIGTLDVDALDRNHRLESCLENVRSAIADGWVNSHPDIDAWRDCLIFREELRAIGSKMTEGQKDLTILDFGSFSEILQSDPNGDGQARWFYQAALF</sequence>
<dbReference type="RefSeq" id="WP_192732247.1">
    <property type="nucleotide sequence ID" value="NZ_BAAAVL010000011.1"/>
</dbReference>
<organism evidence="2 3">
    <name type="scientific">Rhizobium viscosum</name>
    <name type="common">Arthrobacter viscosus</name>
    <dbReference type="NCBI Taxonomy" id="1673"/>
    <lineage>
        <taxon>Bacteria</taxon>
        <taxon>Pseudomonadati</taxon>
        <taxon>Pseudomonadota</taxon>
        <taxon>Alphaproteobacteria</taxon>
        <taxon>Hyphomicrobiales</taxon>
        <taxon>Rhizobiaceae</taxon>
        <taxon>Rhizobium/Agrobacterium group</taxon>
        <taxon>Rhizobium</taxon>
    </lineage>
</organism>
<gene>
    <name evidence="2" type="ORF">H4W29_005940</name>
</gene>
<comment type="caution">
    <text evidence="2">The sequence shown here is derived from an EMBL/GenBank/DDBJ whole genome shotgun (WGS) entry which is preliminary data.</text>
</comment>
<keyword evidence="1" id="KW-1133">Transmembrane helix</keyword>
<proteinExistence type="predicted"/>
<keyword evidence="1" id="KW-0812">Transmembrane</keyword>
<evidence type="ECO:0000256" key="1">
    <source>
        <dbReference type="SAM" id="Phobius"/>
    </source>
</evidence>
<accession>A0ABR9IZR6</accession>
<evidence type="ECO:0000313" key="2">
    <source>
        <dbReference type="EMBL" id="MBE1508695.1"/>
    </source>
</evidence>
<evidence type="ECO:0000313" key="3">
    <source>
        <dbReference type="Proteomes" id="UP000620262"/>
    </source>
</evidence>
<keyword evidence="1" id="KW-0472">Membrane</keyword>
<feature type="transmembrane region" description="Helical" evidence="1">
    <location>
        <begin position="22"/>
        <end position="43"/>
    </location>
</feature>
<protein>
    <recommendedName>
        <fullName evidence="4">SMODS and SLOG-associating 2TM effector domain-containing protein</fullName>
    </recommendedName>
</protein>
<dbReference type="Proteomes" id="UP000620262">
    <property type="component" value="Unassembled WGS sequence"/>
</dbReference>
<reference evidence="2 3" key="1">
    <citation type="submission" date="2020-10" db="EMBL/GenBank/DDBJ databases">
        <title>Sequencing the genomes of 1000 actinobacteria strains.</title>
        <authorList>
            <person name="Klenk H.-P."/>
        </authorList>
    </citation>
    <scope>NUCLEOTIDE SEQUENCE [LARGE SCALE GENOMIC DNA]</scope>
    <source>
        <strain evidence="2 3">DSM 7307</strain>
    </source>
</reference>
<dbReference type="EMBL" id="JADBEC010000002">
    <property type="protein sequence ID" value="MBE1508695.1"/>
    <property type="molecule type" value="Genomic_DNA"/>
</dbReference>
<evidence type="ECO:0008006" key="4">
    <source>
        <dbReference type="Google" id="ProtNLM"/>
    </source>
</evidence>
<keyword evidence="3" id="KW-1185">Reference proteome</keyword>